<keyword evidence="4" id="KW-1185">Reference proteome</keyword>
<gene>
    <name evidence="3" type="ORF">NOX80_01740</name>
</gene>
<evidence type="ECO:0000259" key="2">
    <source>
        <dbReference type="Pfam" id="PF14129"/>
    </source>
</evidence>
<proteinExistence type="predicted"/>
<organism evidence="3 4">
    <name type="scientific">Flavobacterium cerinum</name>
    <dbReference type="NCBI Taxonomy" id="2502784"/>
    <lineage>
        <taxon>Bacteria</taxon>
        <taxon>Pseudomonadati</taxon>
        <taxon>Bacteroidota</taxon>
        <taxon>Flavobacteriia</taxon>
        <taxon>Flavobacteriales</taxon>
        <taxon>Flavobacteriaceae</taxon>
        <taxon>Flavobacterium</taxon>
    </lineage>
</organism>
<name>A0ABY5IUU5_9FLAO</name>
<keyword evidence="1" id="KW-0732">Signal</keyword>
<feature type="domain" description="DUF4296" evidence="2">
    <location>
        <begin position="25"/>
        <end position="107"/>
    </location>
</feature>
<dbReference type="EMBL" id="CP101751">
    <property type="protein sequence ID" value="UUC45937.1"/>
    <property type="molecule type" value="Genomic_DNA"/>
</dbReference>
<dbReference type="Proteomes" id="UP001059844">
    <property type="component" value="Chromosome"/>
</dbReference>
<protein>
    <submittedName>
        <fullName evidence="3">DUF4296 domain-containing protein</fullName>
    </submittedName>
</protein>
<accession>A0ABY5IUU5</accession>
<dbReference type="InterPro" id="IPR025381">
    <property type="entry name" value="DUF4296"/>
</dbReference>
<sequence length="125" mass="14149">MRKIVLLISLLSVMVACDKPVMQKPANLIPEEKMVGILTDIVIYQAIDGYDSQKLTTNNVKLSEFIYNKYKVSIKDIETSNKYYASDVEGYKKLYAKVIDRLDEQRKVAGVEVEKTTGVKPVDAQ</sequence>
<dbReference type="RefSeq" id="WP_256551619.1">
    <property type="nucleotide sequence ID" value="NZ_CP101751.1"/>
</dbReference>
<dbReference type="Pfam" id="PF14129">
    <property type="entry name" value="DUF4296"/>
    <property type="match status" value="1"/>
</dbReference>
<reference evidence="3" key="1">
    <citation type="submission" date="2022-07" db="EMBL/GenBank/DDBJ databases">
        <title>Isolation, identification, and degradation of a PFOSA degrading strain from sewage treatment plant.</title>
        <authorList>
            <person name="Zhang L."/>
            <person name="Huo Y."/>
        </authorList>
    </citation>
    <scope>NUCLEOTIDE SEQUENCE</scope>
    <source>
        <strain evidence="3">C1</strain>
    </source>
</reference>
<evidence type="ECO:0000313" key="3">
    <source>
        <dbReference type="EMBL" id="UUC45937.1"/>
    </source>
</evidence>
<evidence type="ECO:0000256" key="1">
    <source>
        <dbReference type="SAM" id="SignalP"/>
    </source>
</evidence>
<dbReference type="PROSITE" id="PS51257">
    <property type="entry name" value="PROKAR_LIPOPROTEIN"/>
    <property type="match status" value="1"/>
</dbReference>
<feature type="signal peptide" evidence="1">
    <location>
        <begin position="1"/>
        <end position="18"/>
    </location>
</feature>
<evidence type="ECO:0000313" key="4">
    <source>
        <dbReference type="Proteomes" id="UP001059844"/>
    </source>
</evidence>
<feature type="chain" id="PRO_5046132699" evidence="1">
    <location>
        <begin position="19"/>
        <end position="125"/>
    </location>
</feature>